<dbReference type="InterPro" id="IPR043128">
    <property type="entry name" value="Rev_trsase/Diguanyl_cyclase"/>
</dbReference>
<name>A0A919F603_9XANT</name>
<dbReference type="SMART" id="SM00267">
    <property type="entry name" value="GGDEF"/>
    <property type="match status" value="1"/>
</dbReference>
<evidence type="ECO:0000256" key="3">
    <source>
        <dbReference type="ARBA" id="ARBA00034247"/>
    </source>
</evidence>
<protein>
    <recommendedName>
        <fullName evidence="2">diguanylate cyclase</fullName>
        <ecNumber evidence="2">2.7.7.65</ecNumber>
    </recommendedName>
</protein>
<dbReference type="EC" id="2.7.7.65" evidence="2"/>
<dbReference type="CDD" id="cd01949">
    <property type="entry name" value="GGDEF"/>
    <property type="match status" value="1"/>
</dbReference>
<evidence type="ECO:0000259" key="5">
    <source>
        <dbReference type="PROSITE" id="PS50887"/>
    </source>
</evidence>
<feature type="transmembrane region" description="Helical" evidence="4">
    <location>
        <begin position="12"/>
        <end position="31"/>
    </location>
</feature>
<dbReference type="InterPro" id="IPR029787">
    <property type="entry name" value="Nucleotide_cyclase"/>
</dbReference>
<dbReference type="NCBIfam" id="TIGR00254">
    <property type="entry name" value="GGDEF"/>
    <property type="match status" value="1"/>
</dbReference>
<dbReference type="SUPFAM" id="SSF55073">
    <property type="entry name" value="Nucleotide cyclase"/>
    <property type="match status" value="1"/>
</dbReference>
<evidence type="ECO:0000256" key="2">
    <source>
        <dbReference type="ARBA" id="ARBA00012528"/>
    </source>
</evidence>
<dbReference type="Proteomes" id="UP000623958">
    <property type="component" value="Unassembled WGS sequence"/>
</dbReference>
<accession>A0A919F603</accession>
<proteinExistence type="predicted"/>
<dbReference type="AlphaFoldDB" id="A0A919F603"/>
<evidence type="ECO:0000256" key="1">
    <source>
        <dbReference type="ARBA" id="ARBA00001946"/>
    </source>
</evidence>
<keyword evidence="4" id="KW-1133">Transmembrane helix</keyword>
<dbReference type="GO" id="GO:0005886">
    <property type="term" value="C:plasma membrane"/>
    <property type="evidence" value="ECO:0007669"/>
    <property type="project" value="TreeGrafter"/>
</dbReference>
<feature type="transmembrane region" description="Helical" evidence="4">
    <location>
        <begin position="37"/>
        <end position="53"/>
    </location>
</feature>
<comment type="catalytic activity">
    <reaction evidence="3">
        <text>2 GTP = 3',3'-c-di-GMP + 2 diphosphate</text>
        <dbReference type="Rhea" id="RHEA:24898"/>
        <dbReference type="ChEBI" id="CHEBI:33019"/>
        <dbReference type="ChEBI" id="CHEBI:37565"/>
        <dbReference type="ChEBI" id="CHEBI:58805"/>
        <dbReference type="EC" id="2.7.7.65"/>
    </reaction>
</comment>
<evidence type="ECO:0000256" key="4">
    <source>
        <dbReference type="SAM" id="Phobius"/>
    </source>
</evidence>
<evidence type="ECO:0000313" key="6">
    <source>
        <dbReference type="EMBL" id="GHH49211.1"/>
    </source>
</evidence>
<reference evidence="6" key="1">
    <citation type="journal article" date="2014" name="Int. J. Syst. Evol. Microbiol.">
        <title>Complete genome sequence of Corynebacterium casei LMG S-19264T (=DSM 44701T), isolated from a smear-ripened cheese.</title>
        <authorList>
            <consortium name="US DOE Joint Genome Institute (JGI-PGF)"/>
            <person name="Walter F."/>
            <person name="Albersmeier A."/>
            <person name="Kalinowski J."/>
            <person name="Ruckert C."/>
        </authorList>
    </citation>
    <scope>NUCLEOTIDE SEQUENCE</scope>
    <source>
        <strain evidence="6">JCM 13306</strain>
    </source>
</reference>
<feature type="transmembrane region" description="Helical" evidence="4">
    <location>
        <begin position="107"/>
        <end position="128"/>
    </location>
</feature>
<organism evidence="6 7">
    <name type="scientific">Xanthomonas boreopolis</name>
    <dbReference type="NCBI Taxonomy" id="86183"/>
    <lineage>
        <taxon>Bacteria</taxon>
        <taxon>Pseudomonadati</taxon>
        <taxon>Pseudomonadota</taxon>
        <taxon>Gammaproteobacteria</taxon>
        <taxon>Lysobacterales</taxon>
        <taxon>Lysobacteraceae</taxon>
        <taxon>Xanthomonas</taxon>
    </lineage>
</organism>
<keyword evidence="4" id="KW-0472">Membrane</keyword>
<dbReference type="GO" id="GO:0043709">
    <property type="term" value="P:cell adhesion involved in single-species biofilm formation"/>
    <property type="evidence" value="ECO:0007669"/>
    <property type="project" value="TreeGrafter"/>
</dbReference>
<dbReference type="PROSITE" id="PS50887">
    <property type="entry name" value="GGDEF"/>
    <property type="match status" value="1"/>
</dbReference>
<dbReference type="InterPro" id="IPR000160">
    <property type="entry name" value="GGDEF_dom"/>
</dbReference>
<dbReference type="Gene3D" id="3.30.70.270">
    <property type="match status" value="1"/>
</dbReference>
<dbReference type="PANTHER" id="PTHR45138">
    <property type="entry name" value="REGULATORY COMPONENTS OF SENSORY TRANSDUCTION SYSTEM"/>
    <property type="match status" value="1"/>
</dbReference>
<comment type="cofactor">
    <cofactor evidence="1">
        <name>Mg(2+)</name>
        <dbReference type="ChEBI" id="CHEBI:18420"/>
    </cofactor>
</comment>
<feature type="transmembrane region" description="Helical" evidence="4">
    <location>
        <begin position="73"/>
        <end position="95"/>
    </location>
</feature>
<dbReference type="FunFam" id="3.30.70.270:FF:000001">
    <property type="entry name" value="Diguanylate cyclase domain protein"/>
    <property type="match status" value="1"/>
</dbReference>
<dbReference type="PANTHER" id="PTHR45138:SF9">
    <property type="entry name" value="DIGUANYLATE CYCLASE DGCM-RELATED"/>
    <property type="match status" value="1"/>
</dbReference>
<sequence length="327" mass="35999">MIVQLRRDPRLGFIRVLGPLATGLLSLYALYLVMAGQWLGAGLSAVLASLAGVQSWRMRDREEARGAGGRFALLNVAACLLALTVSGHAALPWLFPVLMTNHFLCTPARATLASLPLLLMLLLFPGLAGGFGEHFSAIAVTVLTMAIGHALSLRMNNDRVELEELASLDALTGLPNRRMLERALTRQVNERRERERLNGLVILDVDHFKEVNDLYGHAAGDAALADLAAILRFEVRERDRVFRFGGEEFVVLLRVESVEQLEAATERLRRAIRSALRGPGGRITSSLGAALYNGETHWQDWFSRADAALYIAKNNGRDNYCIADNLM</sequence>
<dbReference type="GO" id="GO:0052621">
    <property type="term" value="F:diguanylate cyclase activity"/>
    <property type="evidence" value="ECO:0007669"/>
    <property type="project" value="UniProtKB-EC"/>
</dbReference>
<dbReference type="EMBL" id="BNBA01000004">
    <property type="protein sequence ID" value="GHH49211.1"/>
    <property type="molecule type" value="Genomic_DNA"/>
</dbReference>
<dbReference type="GO" id="GO:1902201">
    <property type="term" value="P:negative regulation of bacterial-type flagellum-dependent cell motility"/>
    <property type="evidence" value="ECO:0007669"/>
    <property type="project" value="TreeGrafter"/>
</dbReference>
<dbReference type="Pfam" id="PF00990">
    <property type="entry name" value="GGDEF"/>
    <property type="match status" value="1"/>
</dbReference>
<gene>
    <name evidence="6" type="ORF">GCM10009090_08340</name>
</gene>
<reference evidence="6" key="2">
    <citation type="submission" date="2020-09" db="EMBL/GenBank/DDBJ databases">
        <authorList>
            <person name="Sun Q."/>
            <person name="Ohkuma M."/>
        </authorList>
    </citation>
    <scope>NUCLEOTIDE SEQUENCE</scope>
    <source>
        <strain evidence="6">JCM 13306</strain>
    </source>
</reference>
<keyword evidence="7" id="KW-1185">Reference proteome</keyword>
<feature type="domain" description="GGDEF" evidence="5">
    <location>
        <begin position="196"/>
        <end position="325"/>
    </location>
</feature>
<comment type="caution">
    <text evidence="6">The sequence shown here is derived from an EMBL/GenBank/DDBJ whole genome shotgun (WGS) entry which is preliminary data.</text>
</comment>
<dbReference type="InterPro" id="IPR050469">
    <property type="entry name" value="Diguanylate_Cyclase"/>
</dbReference>
<keyword evidence="4" id="KW-0812">Transmembrane</keyword>
<dbReference type="RefSeq" id="WP_434028628.1">
    <property type="nucleotide sequence ID" value="NZ_BNBA01000004.1"/>
</dbReference>
<evidence type="ECO:0000313" key="7">
    <source>
        <dbReference type="Proteomes" id="UP000623958"/>
    </source>
</evidence>